<proteinExistence type="predicted"/>
<dbReference type="Proteomes" id="UP000814033">
    <property type="component" value="Unassembled WGS sequence"/>
</dbReference>
<evidence type="ECO:0000313" key="1">
    <source>
        <dbReference type="EMBL" id="KAI0044441.1"/>
    </source>
</evidence>
<reference evidence="1" key="1">
    <citation type="submission" date="2021-02" db="EMBL/GenBank/DDBJ databases">
        <authorList>
            <consortium name="DOE Joint Genome Institute"/>
            <person name="Ahrendt S."/>
            <person name="Looney B.P."/>
            <person name="Miyauchi S."/>
            <person name="Morin E."/>
            <person name="Drula E."/>
            <person name="Courty P.E."/>
            <person name="Chicoki N."/>
            <person name="Fauchery L."/>
            <person name="Kohler A."/>
            <person name="Kuo A."/>
            <person name="Labutti K."/>
            <person name="Pangilinan J."/>
            <person name="Lipzen A."/>
            <person name="Riley R."/>
            <person name="Andreopoulos W."/>
            <person name="He G."/>
            <person name="Johnson J."/>
            <person name="Barry K.W."/>
            <person name="Grigoriev I.V."/>
            <person name="Nagy L."/>
            <person name="Hibbett D."/>
            <person name="Henrissat B."/>
            <person name="Matheny P.B."/>
            <person name="Labbe J."/>
            <person name="Martin F."/>
        </authorList>
    </citation>
    <scope>NUCLEOTIDE SEQUENCE</scope>
    <source>
        <strain evidence="1">FP105234-sp</strain>
    </source>
</reference>
<dbReference type="EMBL" id="MU275983">
    <property type="protein sequence ID" value="KAI0044441.1"/>
    <property type="molecule type" value="Genomic_DNA"/>
</dbReference>
<gene>
    <name evidence="1" type="ORF">FA95DRAFT_1562250</name>
</gene>
<accession>A0ACB8RJS9</accession>
<sequence length="151" mass="16093">MHAATLTVKQLGLESLRFLSIVIPPVSPRPKLCPPLALRHCTPLTPACNQRAPVCCAPAAPFQVVHTGRTPTALARRLSPTTASPALPATAAPTPRRILFAIGGGEGAPQRLNHLCGISFLYDERRDGKNRPPETITLTLGGDCDEGIIYE</sequence>
<name>A0ACB8RJS9_9AGAM</name>
<reference evidence="1" key="2">
    <citation type="journal article" date="2022" name="New Phytol.">
        <title>Evolutionary transition to the ectomycorrhizal habit in the genomes of a hyperdiverse lineage of mushroom-forming fungi.</title>
        <authorList>
            <person name="Looney B."/>
            <person name="Miyauchi S."/>
            <person name="Morin E."/>
            <person name="Drula E."/>
            <person name="Courty P.E."/>
            <person name="Kohler A."/>
            <person name="Kuo A."/>
            <person name="LaButti K."/>
            <person name="Pangilinan J."/>
            <person name="Lipzen A."/>
            <person name="Riley R."/>
            <person name="Andreopoulos W."/>
            <person name="He G."/>
            <person name="Johnson J."/>
            <person name="Nolan M."/>
            <person name="Tritt A."/>
            <person name="Barry K.W."/>
            <person name="Grigoriev I.V."/>
            <person name="Nagy L.G."/>
            <person name="Hibbett D."/>
            <person name="Henrissat B."/>
            <person name="Matheny P.B."/>
            <person name="Labbe J."/>
            <person name="Martin F.M."/>
        </authorList>
    </citation>
    <scope>NUCLEOTIDE SEQUENCE</scope>
    <source>
        <strain evidence="1">FP105234-sp</strain>
    </source>
</reference>
<keyword evidence="2" id="KW-1185">Reference proteome</keyword>
<organism evidence="1 2">
    <name type="scientific">Auriscalpium vulgare</name>
    <dbReference type="NCBI Taxonomy" id="40419"/>
    <lineage>
        <taxon>Eukaryota</taxon>
        <taxon>Fungi</taxon>
        <taxon>Dikarya</taxon>
        <taxon>Basidiomycota</taxon>
        <taxon>Agaricomycotina</taxon>
        <taxon>Agaricomycetes</taxon>
        <taxon>Russulales</taxon>
        <taxon>Auriscalpiaceae</taxon>
        <taxon>Auriscalpium</taxon>
    </lineage>
</organism>
<evidence type="ECO:0000313" key="2">
    <source>
        <dbReference type="Proteomes" id="UP000814033"/>
    </source>
</evidence>
<protein>
    <submittedName>
        <fullName evidence="1">Uncharacterized protein</fullName>
    </submittedName>
</protein>
<comment type="caution">
    <text evidence="1">The sequence shown here is derived from an EMBL/GenBank/DDBJ whole genome shotgun (WGS) entry which is preliminary data.</text>
</comment>